<comment type="caution">
    <text evidence="1">The sequence shown here is derived from an EMBL/GenBank/DDBJ whole genome shotgun (WGS) entry which is preliminary data.</text>
</comment>
<organism evidence="1">
    <name type="scientific">marine sediment metagenome</name>
    <dbReference type="NCBI Taxonomy" id="412755"/>
    <lineage>
        <taxon>unclassified sequences</taxon>
        <taxon>metagenomes</taxon>
        <taxon>ecological metagenomes</taxon>
    </lineage>
</organism>
<accession>A0A0F9JV49</accession>
<evidence type="ECO:0000313" key="1">
    <source>
        <dbReference type="EMBL" id="KKM66311.1"/>
    </source>
</evidence>
<name>A0A0F9JV49_9ZZZZ</name>
<reference evidence="1" key="1">
    <citation type="journal article" date="2015" name="Nature">
        <title>Complex archaea that bridge the gap between prokaryotes and eukaryotes.</title>
        <authorList>
            <person name="Spang A."/>
            <person name="Saw J.H."/>
            <person name="Jorgensen S.L."/>
            <person name="Zaremba-Niedzwiedzka K."/>
            <person name="Martijn J."/>
            <person name="Lind A.E."/>
            <person name="van Eijk R."/>
            <person name="Schleper C."/>
            <person name="Guy L."/>
            <person name="Ettema T.J."/>
        </authorList>
    </citation>
    <scope>NUCLEOTIDE SEQUENCE</scope>
</reference>
<protein>
    <submittedName>
        <fullName evidence="1">Uncharacterized protein</fullName>
    </submittedName>
</protein>
<proteinExistence type="predicted"/>
<dbReference type="EMBL" id="LAZR01010558">
    <property type="protein sequence ID" value="KKM66311.1"/>
    <property type="molecule type" value="Genomic_DNA"/>
</dbReference>
<gene>
    <name evidence="1" type="ORF">LCGC14_1482470</name>
</gene>
<dbReference type="AlphaFoldDB" id="A0A0F9JV49"/>
<sequence length="55" mass="6728">MRVICKDCGKKNRMARISFHKISLELIEKYDFYLCRDCRVKVYWDAIRERAKAEK</sequence>